<reference evidence="1" key="1">
    <citation type="submission" date="2023-11" db="EMBL/GenBank/DDBJ databases">
        <authorList>
            <person name="Poullet M."/>
        </authorList>
    </citation>
    <scope>NUCLEOTIDE SEQUENCE</scope>
    <source>
        <strain evidence="1">E1834</strain>
    </source>
</reference>
<proteinExistence type="predicted"/>
<evidence type="ECO:0000313" key="1">
    <source>
        <dbReference type="EMBL" id="CAK5121206.1"/>
    </source>
</evidence>
<name>A0ACB1B4C8_MELEN</name>
<comment type="caution">
    <text evidence="1">The sequence shown here is derived from an EMBL/GenBank/DDBJ whole genome shotgun (WGS) entry which is preliminary data.</text>
</comment>
<protein>
    <submittedName>
        <fullName evidence="1">Uncharacterized protein</fullName>
    </submittedName>
</protein>
<dbReference type="Proteomes" id="UP001497535">
    <property type="component" value="Unassembled WGS sequence"/>
</dbReference>
<accession>A0ACB1B4C8</accession>
<evidence type="ECO:0000313" key="2">
    <source>
        <dbReference type="Proteomes" id="UP001497535"/>
    </source>
</evidence>
<organism evidence="1 2">
    <name type="scientific">Meloidogyne enterolobii</name>
    <name type="common">Root-knot nematode worm</name>
    <name type="synonym">Meloidogyne mayaguensis</name>
    <dbReference type="NCBI Taxonomy" id="390850"/>
    <lineage>
        <taxon>Eukaryota</taxon>
        <taxon>Metazoa</taxon>
        <taxon>Ecdysozoa</taxon>
        <taxon>Nematoda</taxon>
        <taxon>Chromadorea</taxon>
        <taxon>Rhabditida</taxon>
        <taxon>Tylenchina</taxon>
        <taxon>Tylenchomorpha</taxon>
        <taxon>Tylenchoidea</taxon>
        <taxon>Meloidogynidae</taxon>
        <taxon>Meloidogyninae</taxon>
        <taxon>Meloidogyne</taxon>
    </lineage>
</organism>
<keyword evidence="2" id="KW-1185">Reference proteome</keyword>
<dbReference type="EMBL" id="CAVMJV010000180">
    <property type="protein sequence ID" value="CAK5121206.1"/>
    <property type="molecule type" value="Genomic_DNA"/>
</dbReference>
<gene>
    <name evidence="1" type="ORF">MENTE1834_LOCUS46977</name>
</gene>
<sequence length="129" mass="14712">MEKQWKYDKSIGNIFENTVDRHPEKDCIVEAESGRKISFKELNELANKFGNYFNEKLVDDNSLNNSTDTIGILLENRIEFVAIWLGLSKIGVITSWINTQLRGQSLSHSINIVNCNAIITSKIFVEGYI</sequence>